<reference evidence="2 3" key="1">
    <citation type="submission" date="2018-06" db="EMBL/GenBank/DDBJ databases">
        <title>Genomic Encyclopedia of Archaeal and Bacterial Type Strains, Phase II (KMG-II): from individual species to whole genera.</title>
        <authorList>
            <person name="Goeker M."/>
        </authorList>
    </citation>
    <scope>NUCLEOTIDE SEQUENCE [LARGE SCALE GENOMIC DNA]</scope>
    <source>
        <strain evidence="2 3">DSM 25663</strain>
    </source>
</reference>
<keyword evidence="1" id="KW-0812">Transmembrane</keyword>
<dbReference type="RefSeq" id="WP_112111969.1">
    <property type="nucleotide sequence ID" value="NZ_QLSZ01000001.1"/>
</dbReference>
<dbReference type="EMBL" id="QLSZ01000001">
    <property type="protein sequence ID" value="RAR75604.1"/>
    <property type="molecule type" value="Genomic_DNA"/>
</dbReference>
<proteinExistence type="predicted"/>
<evidence type="ECO:0000256" key="1">
    <source>
        <dbReference type="SAM" id="Phobius"/>
    </source>
</evidence>
<dbReference type="AlphaFoldDB" id="A0A328YQG5"/>
<name>A0A328YQG5_9FLAO</name>
<evidence type="ECO:0000313" key="3">
    <source>
        <dbReference type="Proteomes" id="UP000248840"/>
    </source>
</evidence>
<feature type="transmembrane region" description="Helical" evidence="1">
    <location>
        <begin position="39"/>
        <end position="59"/>
    </location>
</feature>
<accession>A0A328YQG5</accession>
<evidence type="ECO:0000313" key="2">
    <source>
        <dbReference type="EMBL" id="RAR75604.1"/>
    </source>
</evidence>
<protein>
    <submittedName>
        <fullName evidence="2">Uncharacterized protein</fullName>
    </submittedName>
</protein>
<sequence length="181" mass="20734">MTKEKILNHSAVYRLLEFQTTVLTAVFGVLSIVCGLLPAISNFLSAIFGILAAVFGLMINRYSNLKSKSEENEKKILMREMKWTDIHSNVADIRFSCYNESEDLGFLLMTAKIIKKAGGKGFDIDSINLFSREEGLYLPEGDYSIEFLTRQYENAKIDIYINDKNIGERLWFDLKLKPKKE</sequence>
<gene>
    <name evidence="2" type="ORF">CLV55_101304</name>
</gene>
<organism evidence="2 3">
    <name type="scientific">Flavobacterium aciduliphilum</name>
    <dbReference type="NCBI Taxonomy" id="1101402"/>
    <lineage>
        <taxon>Bacteria</taxon>
        <taxon>Pseudomonadati</taxon>
        <taxon>Bacteroidota</taxon>
        <taxon>Flavobacteriia</taxon>
        <taxon>Flavobacteriales</taxon>
        <taxon>Flavobacteriaceae</taxon>
        <taxon>Flavobacterium</taxon>
    </lineage>
</organism>
<keyword evidence="1" id="KW-0472">Membrane</keyword>
<keyword evidence="1" id="KW-1133">Transmembrane helix</keyword>
<comment type="caution">
    <text evidence="2">The sequence shown here is derived from an EMBL/GenBank/DDBJ whole genome shotgun (WGS) entry which is preliminary data.</text>
</comment>
<feature type="transmembrane region" description="Helical" evidence="1">
    <location>
        <begin position="12"/>
        <end position="33"/>
    </location>
</feature>
<keyword evidence="3" id="KW-1185">Reference proteome</keyword>
<dbReference type="Proteomes" id="UP000248840">
    <property type="component" value="Unassembled WGS sequence"/>
</dbReference>